<gene>
    <name evidence="1" type="ORF">GDO81_010987</name>
</gene>
<accession>A0AAV7C3X3</accession>
<sequence length="80" mass="9062">MWGRVNILADSGILQIRGHFGARKKIQRDRSQYLTTVILSTVKEEVLGEVMCSLTEEDHNSFLLHCSISSSLTVERIIMV</sequence>
<organism evidence="1 2">
    <name type="scientific">Engystomops pustulosus</name>
    <name type="common">Tungara frog</name>
    <name type="synonym">Physalaemus pustulosus</name>
    <dbReference type="NCBI Taxonomy" id="76066"/>
    <lineage>
        <taxon>Eukaryota</taxon>
        <taxon>Metazoa</taxon>
        <taxon>Chordata</taxon>
        <taxon>Craniata</taxon>
        <taxon>Vertebrata</taxon>
        <taxon>Euteleostomi</taxon>
        <taxon>Amphibia</taxon>
        <taxon>Batrachia</taxon>
        <taxon>Anura</taxon>
        <taxon>Neobatrachia</taxon>
        <taxon>Hyloidea</taxon>
        <taxon>Leptodactylidae</taxon>
        <taxon>Leiuperinae</taxon>
        <taxon>Engystomops</taxon>
    </lineage>
</organism>
<dbReference type="Proteomes" id="UP000824782">
    <property type="component" value="Unassembled WGS sequence"/>
</dbReference>
<dbReference type="AlphaFoldDB" id="A0AAV7C3X3"/>
<keyword evidence="2" id="KW-1185">Reference proteome</keyword>
<evidence type="ECO:0000313" key="2">
    <source>
        <dbReference type="Proteomes" id="UP000824782"/>
    </source>
</evidence>
<comment type="caution">
    <text evidence="1">The sequence shown here is derived from an EMBL/GenBank/DDBJ whole genome shotgun (WGS) entry which is preliminary data.</text>
</comment>
<name>A0AAV7C3X3_ENGPU</name>
<reference evidence="1" key="1">
    <citation type="thesis" date="2020" institute="ProQuest LLC" country="789 East Eisenhower Parkway, Ann Arbor, MI, USA">
        <title>Comparative Genomics and Chromosome Evolution.</title>
        <authorList>
            <person name="Mudd A.B."/>
        </authorList>
    </citation>
    <scope>NUCLEOTIDE SEQUENCE</scope>
    <source>
        <strain evidence="1">237g6f4</strain>
        <tissue evidence="1">Blood</tissue>
    </source>
</reference>
<protein>
    <submittedName>
        <fullName evidence="1">Uncharacterized protein</fullName>
    </submittedName>
</protein>
<proteinExistence type="predicted"/>
<evidence type="ECO:0000313" key="1">
    <source>
        <dbReference type="EMBL" id="KAG8579650.1"/>
    </source>
</evidence>
<dbReference type="EMBL" id="WNYA01000004">
    <property type="protein sequence ID" value="KAG8579650.1"/>
    <property type="molecule type" value="Genomic_DNA"/>
</dbReference>